<protein>
    <submittedName>
        <fullName evidence="2">Uncharacterized protein</fullName>
    </submittedName>
</protein>
<keyword evidence="3" id="KW-1185">Reference proteome</keyword>
<organism evidence="2 3">
    <name type="scientific">Thyridium curvatum</name>
    <dbReference type="NCBI Taxonomy" id="1093900"/>
    <lineage>
        <taxon>Eukaryota</taxon>
        <taxon>Fungi</taxon>
        <taxon>Dikarya</taxon>
        <taxon>Ascomycota</taxon>
        <taxon>Pezizomycotina</taxon>
        <taxon>Sordariomycetes</taxon>
        <taxon>Sordariomycetidae</taxon>
        <taxon>Thyridiales</taxon>
        <taxon>Thyridiaceae</taxon>
        <taxon>Thyridium</taxon>
    </lineage>
</organism>
<dbReference type="GeneID" id="41975556"/>
<comment type="caution">
    <text evidence="2">The sequence shown here is derived from an EMBL/GenBank/DDBJ whole genome shotgun (WGS) entry which is preliminary data.</text>
</comment>
<gene>
    <name evidence="2" type="ORF">E0L32_008109</name>
</gene>
<name>A0A507AT35_9PEZI</name>
<dbReference type="Proteomes" id="UP000319257">
    <property type="component" value="Unassembled WGS sequence"/>
</dbReference>
<evidence type="ECO:0000256" key="1">
    <source>
        <dbReference type="SAM" id="MobiDB-lite"/>
    </source>
</evidence>
<dbReference type="AlphaFoldDB" id="A0A507AT35"/>
<accession>A0A507AT35</accession>
<sequence length="326" mass="36101">MLAATARGDNTPAALPVPRRRLPEPVAHDLLALVVRAHRLRVVLQAPVRPPRVPDRHQDPLRRSSILLTSTAAVPLLLDPRQRHQGRTPRQRRPPARFPVGLREPVLAHVRAQAVVQRRLEVAHPGKDVAIPIPIPVPGARSSPVRHRHPAVVHPPDHAVQAPAQPPYRPAARRNEALEPQADAQHGQHVRLGQVPDAPHQPDILVVVRRARPRAADDGIVVAQFPAQVLGEGGRRRVQQRAVDGQDEHVHAVPQLRRQQRRDVVGEGVVGVEEEDPPPRHHGHFSGPNCRPDVPAVLPSMHDREQSQSHNTDSRLGERKRNKSPP</sequence>
<evidence type="ECO:0000313" key="3">
    <source>
        <dbReference type="Proteomes" id="UP000319257"/>
    </source>
</evidence>
<dbReference type="InParanoid" id="A0A507AT35"/>
<dbReference type="RefSeq" id="XP_030992614.1">
    <property type="nucleotide sequence ID" value="XM_031142927.1"/>
</dbReference>
<evidence type="ECO:0000313" key="2">
    <source>
        <dbReference type="EMBL" id="TPX10903.1"/>
    </source>
</evidence>
<proteinExistence type="predicted"/>
<dbReference type="EMBL" id="SKBQ01000052">
    <property type="protein sequence ID" value="TPX10903.1"/>
    <property type="molecule type" value="Genomic_DNA"/>
</dbReference>
<reference evidence="2 3" key="1">
    <citation type="submission" date="2019-06" db="EMBL/GenBank/DDBJ databases">
        <title>Draft genome sequence of the filamentous fungus Phialemoniopsis curvata isolated from diesel fuel.</title>
        <authorList>
            <person name="Varaljay V.A."/>
            <person name="Lyon W.J."/>
            <person name="Crouch A.L."/>
            <person name="Drake C.E."/>
            <person name="Hollomon J.M."/>
            <person name="Nadeau L.J."/>
            <person name="Nunn H.S."/>
            <person name="Stevenson B.S."/>
            <person name="Bojanowski C.L."/>
            <person name="Crookes-Goodson W.J."/>
        </authorList>
    </citation>
    <scope>NUCLEOTIDE SEQUENCE [LARGE SCALE GENOMIC DNA]</scope>
    <source>
        <strain evidence="2 3">D216</strain>
    </source>
</reference>
<feature type="compositionally biased region" description="Basic and acidic residues" evidence="1">
    <location>
        <begin position="301"/>
        <end position="319"/>
    </location>
</feature>
<feature type="region of interest" description="Disordered" evidence="1">
    <location>
        <begin position="271"/>
        <end position="326"/>
    </location>
</feature>